<dbReference type="SUPFAM" id="SSF48498">
    <property type="entry name" value="Tetracyclin repressor-like, C-terminal domain"/>
    <property type="match status" value="1"/>
</dbReference>
<evidence type="ECO:0000256" key="4">
    <source>
        <dbReference type="PROSITE-ProRule" id="PRU00335"/>
    </source>
</evidence>
<dbReference type="Pfam" id="PF17939">
    <property type="entry name" value="TetR_C_30"/>
    <property type="match status" value="1"/>
</dbReference>
<dbReference type="PANTHER" id="PTHR30055:SF234">
    <property type="entry name" value="HTH-TYPE TRANSCRIPTIONAL REGULATOR BETI"/>
    <property type="match status" value="1"/>
</dbReference>
<dbReference type="InterPro" id="IPR041586">
    <property type="entry name" value="PsrA_TetR_C"/>
</dbReference>
<dbReference type="RefSeq" id="WP_224121713.1">
    <property type="nucleotide sequence ID" value="NZ_JAIQZJ010000001.1"/>
</dbReference>
<gene>
    <name evidence="6" type="ORF">K8U61_04215</name>
</gene>
<dbReference type="InterPro" id="IPR001647">
    <property type="entry name" value="HTH_TetR"/>
</dbReference>
<evidence type="ECO:0000256" key="2">
    <source>
        <dbReference type="ARBA" id="ARBA00023125"/>
    </source>
</evidence>
<accession>A0ABS7U8P9</accession>
<dbReference type="PANTHER" id="PTHR30055">
    <property type="entry name" value="HTH-TYPE TRANSCRIPTIONAL REGULATOR RUTR"/>
    <property type="match status" value="1"/>
</dbReference>
<keyword evidence="7" id="KW-1185">Reference proteome</keyword>
<evidence type="ECO:0000313" key="6">
    <source>
        <dbReference type="EMBL" id="MBZ5737359.1"/>
    </source>
</evidence>
<dbReference type="SUPFAM" id="SSF46689">
    <property type="entry name" value="Homeodomain-like"/>
    <property type="match status" value="1"/>
</dbReference>
<sequence length="202" mass="21615">MTQRDQLLAAAERLFADQGVDATSLRAVMAAAGTNVAAVNYHFGSKDALLAEVIRHRSGTLRAEREERLVALEDADPPDVHALAETIVGPVAALARRGDDAWIRLVNSIAATRREPGWTLLNETFAPQADRLAAVLLRIHPNLRRTTLRFRMAEATSMAFRVVGDLDFVRRNVGSAARPASVDAVVADLTEAVAAILGGSGG</sequence>
<comment type="caution">
    <text evidence="6">The sequence shown here is derived from an EMBL/GenBank/DDBJ whole genome shotgun (WGS) entry which is preliminary data.</text>
</comment>
<organism evidence="6 7">
    <name type="scientific">Nocardioides mangrovi</name>
    <dbReference type="NCBI Taxonomy" id="2874580"/>
    <lineage>
        <taxon>Bacteria</taxon>
        <taxon>Bacillati</taxon>
        <taxon>Actinomycetota</taxon>
        <taxon>Actinomycetes</taxon>
        <taxon>Propionibacteriales</taxon>
        <taxon>Nocardioidaceae</taxon>
        <taxon>Nocardioides</taxon>
    </lineage>
</organism>
<dbReference type="Gene3D" id="1.10.357.10">
    <property type="entry name" value="Tetracycline Repressor, domain 2"/>
    <property type="match status" value="1"/>
</dbReference>
<dbReference type="InterPro" id="IPR009057">
    <property type="entry name" value="Homeodomain-like_sf"/>
</dbReference>
<dbReference type="InterPro" id="IPR050109">
    <property type="entry name" value="HTH-type_TetR-like_transc_reg"/>
</dbReference>
<dbReference type="EMBL" id="JAIQZJ010000001">
    <property type="protein sequence ID" value="MBZ5737359.1"/>
    <property type="molecule type" value="Genomic_DNA"/>
</dbReference>
<proteinExistence type="predicted"/>
<reference evidence="6 7" key="1">
    <citation type="submission" date="2021-09" db="EMBL/GenBank/DDBJ databases">
        <title>Whole genome sequence of Nocardioides sp. GBK3QG-3.</title>
        <authorList>
            <person name="Tuo L."/>
        </authorList>
    </citation>
    <scope>NUCLEOTIDE SEQUENCE [LARGE SCALE GENOMIC DNA]</scope>
    <source>
        <strain evidence="6 7">GBK3QG-3</strain>
    </source>
</reference>
<dbReference type="PRINTS" id="PR00455">
    <property type="entry name" value="HTHTETR"/>
</dbReference>
<dbReference type="Pfam" id="PF00440">
    <property type="entry name" value="TetR_N"/>
    <property type="match status" value="1"/>
</dbReference>
<dbReference type="PROSITE" id="PS50977">
    <property type="entry name" value="HTH_TETR_2"/>
    <property type="match status" value="1"/>
</dbReference>
<evidence type="ECO:0000256" key="1">
    <source>
        <dbReference type="ARBA" id="ARBA00023015"/>
    </source>
</evidence>
<keyword evidence="2 4" id="KW-0238">DNA-binding</keyword>
<feature type="DNA-binding region" description="H-T-H motif" evidence="4">
    <location>
        <begin position="24"/>
        <end position="43"/>
    </location>
</feature>
<evidence type="ECO:0000259" key="5">
    <source>
        <dbReference type="PROSITE" id="PS50977"/>
    </source>
</evidence>
<evidence type="ECO:0000256" key="3">
    <source>
        <dbReference type="ARBA" id="ARBA00023163"/>
    </source>
</evidence>
<keyword evidence="1" id="KW-0805">Transcription regulation</keyword>
<evidence type="ECO:0000313" key="7">
    <source>
        <dbReference type="Proteomes" id="UP000780875"/>
    </source>
</evidence>
<dbReference type="InterPro" id="IPR036271">
    <property type="entry name" value="Tet_transcr_reg_TetR-rel_C_sf"/>
</dbReference>
<protein>
    <submittedName>
        <fullName evidence="6">TetR/AcrR family transcriptional regulator</fullName>
    </submittedName>
</protein>
<dbReference type="Proteomes" id="UP000780875">
    <property type="component" value="Unassembled WGS sequence"/>
</dbReference>
<feature type="domain" description="HTH tetR-type" evidence="5">
    <location>
        <begin position="1"/>
        <end position="61"/>
    </location>
</feature>
<name>A0ABS7U8P9_9ACTN</name>
<keyword evidence="3" id="KW-0804">Transcription</keyword>